<dbReference type="Pfam" id="PF13409">
    <property type="entry name" value="GST_N_2"/>
    <property type="match status" value="1"/>
</dbReference>
<dbReference type="SUPFAM" id="SSF47616">
    <property type="entry name" value="GST C-terminal domain-like"/>
    <property type="match status" value="1"/>
</dbReference>
<dbReference type="InterPro" id="IPR036282">
    <property type="entry name" value="Glutathione-S-Trfase_C_sf"/>
</dbReference>
<dbReference type="CDD" id="cd00570">
    <property type="entry name" value="GST_N_family"/>
    <property type="match status" value="1"/>
</dbReference>
<name>A0A3S9XFL2_9GAMM</name>
<dbReference type="SFLD" id="SFLDG00358">
    <property type="entry name" value="Main_(cytGST)"/>
    <property type="match status" value="1"/>
</dbReference>
<sequence length="212" mass="24279">MSEIHILGPDFSTFLRSVRLYCEELGLSYTYGPDLNGKKIPLKSDELAHVNPFKKVPVLFYDEHPIFETTTICRFLDNISPTKKLLPKDPLAISLIDQWSGALSLYIDNILIRQYFLEFAFPRDPNNTVRISIVEKLIPDVISALNLLERQLNNNTFFCGNSYSMADAILTPMLDYVSQTPYAEQLFINAKNLLSYLTRMKERPSGKTVFSK</sequence>
<dbReference type="InterPro" id="IPR050983">
    <property type="entry name" value="GST_Omega/HSP26"/>
</dbReference>
<dbReference type="InterPro" id="IPR036249">
    <property type="entry name" value="Thioredoxin-like_sf"/>
</dbReference>
<dbReference type="CDD" id="cd00299">
    <property type="entry name" value="GST_C_family"/>
    <property type="match status" value="1"/>
</dbReference>
<evidence type="ECO:0000259" key="2">
    <source>
        <dbReference type="PROSITE" id="PS50405"/>
    </source>
</evidence>
<dbReference type="PROSITE" id="PS50404">
    <property type="entry name" value="GST_NTER"/>
    <property type="match status" value="1"/>
</dbReference>
<gene>
    <name evidence="3" type="ORF">DM558_09950</name>
</gene>
<proteinExistence type="predicted"/>
<dbReference type="InterPro" id="IPR004045">
    <property type="entry name" value="Glutathione_S-Trfase_N"/>
</dbReference>
<evidence type="ECO:0000259" key="1">
    <source>
        <dbReference type="PROSITE" id="PS50404"/>
    </source>
</evidence>
<reference evidence="4" key="1">
    <citation type="submission" date="2018-06" db="EMBL/GenBank/DDBJ databases">
        <title>Complete genome of Pseudomonas insecticola strain QZS01.</title>
        <authorList>
            <person name="Wang J."/>
            <person name="Su Q."/>
        </authorList>
    </citation>
    <scope>NUCLEOTIDE SEQUENCE [LARGE SCALE GENOMIC DNA]</scope>
    <source>
        <strain evidence="4">QZS01</strain>
    </source>
</reference>
<keyword evidence="4" id="KW-1185">Reference proteome</keyword>
<dbReference type="KEGG" id="emo:DM558_09950"/>
<accession>A0A3S9XFL2</accession>
<dbReference type="SUPFAM" id="SSF52833">
    <property type="entry name" value="Thioredoxin-like"/>
    <property type="match status" value="1"/>
</dbReference>
<dbReference type="Pfam" id="PF14497">
    <property type="entry name" value="GST_C_3"/>
    <property type="match status" value="1"/>
</dbReference>
<dbReference type="InterPro" id="IPR010987">
    <property type="entry name" value="Glutathione-S-Trfase_C-like"/>
</dbReference>
<dbReference type="InterPro" id="IPR040079">
    <property type="entry name" value="Glutathione_S-Trfase"/>
</dbReference>
<dbReference type="PANTHER" id="PTHR43968">
    <property type="match status" value="1"/>
</dbReference>
<dbReference type="InterPro" id="IPR004046">
    <property type="entry name" value="GST_C"/>
</dbReference>
<dbReference type="EMBL" id="CP029822">
    <property type="protein sequence ID" value="AZS51076.1"/>
    <property type="molecule type" value="Genomic_DNA"/>
</dbReference>
<feature type="domain" description="GST N-terminal" evidence="1">
    <location>
        <begin position="2"/>
        <end position="84"/>
    </location>
</feature>
<dbReference type="RefSeq" id="WP_127163867.1">
    <property type="nucleotide sequence ID" value="NZ_CP029822.1"/>
</dbReference>
<dbReference type="GO" id="GO:0016740">
    <property type="term" value="F:transferase activity"/>
    <property type="evidence" value="ECO:0007669"/>
    <property type="project" value="UniProtKB-KW"/>
</dbReference>
<feature type="domain" description="GST C-terminal" evidence="2">
    <location>
        <begin position="89"/>
        <end position="212"/>
    </location>
</feature>
<keyword evidence="3" id="KW-0808">Transferase</keyword>
<evidence type="ECO:0000313" key="3">
    <source>
        <dbReference type="EMBL" id="AZS51076.1"/>
    </source>
</evidence>
<dbReference type="PANTHER" id="PTHR43968:SF6">
    <property type="entry name" value="GLUTATHIONE S-TRANSFERASE OMEGA"/>
    <property type="match status" value="1"/>
</dbReference>
<dbReference type="AlphaFoldDB" id="A0A3S9XFL2"/>
<dbReference type="SFLD" id="SFLDS00019">
    <property type="entry name" value="Glutathione_Transferase_(cytos"/>
    <property type="match status" value="1"/>
</dbReference>
<dbReference type="GO" id="GO:0005737">
    <property type="term" value="C:cytoplasm"/>
    <property type="evidence" value="ECO:0007669"/>
    <property type="project" value="TreeGrafter"/>
</dbReference>
<dbReference type="Proteomes" id="UP000273143">
    <property type="component" value="Chromosome"/>
</dbReference>
<dbReference type="Gene3D" id="1.20.1050.10">
    <property type="match status" value="1"/>
</dbReference>
<evidence type="ECO:0000313" key="4">
    <source>
        <dbReference type="Proteomes" id="UP000273143"/>
    </source>
</evidence>
<protein>
    <submittedName>
        <fullName evidence="3">Glutathione S-transferase family protein</fullName>
    </submittedName>
</protein>
<dbReference type="Gene3D" id="3.40.30.10">
    <property type="entry name" value="Glutaredoxin"/>
    <property type="match status" value="1"/>
</dbReference>
<organism evidence="3 4">
    <name type="scientific">Entomomonas moraniae</name>
    <dbReference type="NCBI Taxonomy" id="2213226"/>
    <lineage>
        <taxon>Bacteria</taxon>
        <taxon>Pseudomonadati</taxon>
        <taxon>Pseudomonadota</taxon>
        <taxon>Gammaproteobacteria</taxon>
        <taxon>Pseudomonadales</taxon>
        <taxon>Pseudomonadaceae</taxon>
        <taxon>Entomomonas</taxon>
    </lineage>
</organism>
<dbReference type="PROSITE" id="PS50405">
    <property type="entry name" value="GST_CTER"/>
    <property type="match status" value="1"/>
</dbReference>